<feature type="region of interest" description="Disordered" evidence="7">
    <location>
        <begin position="1"/>
        <end position="20"/>
    </location>
</feature>
<dbReference type="InterPro" id="IPR003761">
    <property type="entry name" value="Exonuc_VII_S"/>
</dbReference>
<evidence type="ECO:0000313" key="8">
    <source>
        <dbReference type="EMBL" id="TWU36075.1"/>
    </source>
</evidence>
<dbReference type="GO" id="GO:0009318">
    <property type="term" value="C:exodeoxyribonuclease VII complex"/>
    <property type="evidence" value="ECO:0007669"/>
    <property type="project" value="UniProtKB-UniRule"/>
</dbReference>
<dbReference type="Proteomes" id="UP000319143">
    <property type="component" value="Unassembled WGS sequence"/>
</dbReference>
<proteinExistence type="inferred from homology"/>
<evidence type="ECO:0000256" key="7">
    <source>
        <dbReference type="SAM" id="MobiDB-lite"/>
    </source>
</evidence>
<comment type="subcellular location">
    <subcellularLocation>
        <location evidence="6">Cytoplasm</location>
    </subcellularLocation>
</comment>
<feature type="compositionally biased region" description="Acidic residues" evidence="7">
    <location>
        <begin position="122"/>
        <end position="138"/>
    </location>
</feature>
<comment type="caution">
    <text evidence="8">The sequence shown here is derived from an EMBL/GenBank/DDBJ whole genome shotgun (WGS) entry which is preliminary data.</text>
</comment>
<keyword evidence="4 6" id="KW-0378">Hydrolase</keyword>
<feature type="compositionally biased region" description="Basic and acidic residues" evidence="7">
    <location>
        <begin position="7"/>
        <end position="17"/>
    </location>
</feature>
<comment type="subunit">
    <text evidence="6">Heterooligomer composed of large and small subunits.</text>
</comment>
<comment type="function">
    <text evidence="6">Bidirectionally degrades single-stranded DNA into large acid-insoluble oligonucleotides, which are then degraded further into small acid-soluble oligonucleotides.</text>
</comment>
<comment type="similarity">
    <text evidence="1 6">Belongs to the XseB family.</text>
</comment>
<dbReference type="EC" id="3.1.11.6" evidence="6"/>
<dbReference type="AlphaFoldDB" id="A0A5C6DIN5"/>
<keyword evidence="2 6" id="KW-0963">Cytoplasm</keyword>
<comment type="catalytic activity">
    <reaction evidence="6">
        <text>Exonucleolytic cleavage in either 5'- to 3'- or 3'- to 5'-direction to yield nucleoside 5'-phosphates.</text>
        <dbReference type="EC" id="3.1.11.6"/>
    </reaction>
</comment>
<dbReference type="EMBL" id="SJPV01000006">
    <property type="protein sequence ID" value="TWU36075.1"/>
    <property type="molecule type" value="Genomic_DNA"/>
</dbReference>
<keyword evidence="3 6" id="KW-0540">Nuclease</keyword>
<evidence type="ECO:0000256" key="5">
    <source>
        <dbReference type="ARBA" id="ARBA00022839"/>
    </source>
</evidence>
<dbReference type="Gene3D" id="1.10.287.1040">
    <property type="entry name" value="Exonuclease VII, small subunit"/>
    <property type="match status" value="1"/>
</dbReference>
<dbReference type="InterPro" id="IPR037004">
    <property type="entry name" value="Exonuc_VII_ssu_sf"/>
</dbReference>
<dbReference type="GO" id="GO:0006308">
    <property type="term" value="P:DNA catabolic process"/>
    <property type="evidence" value="ECO:0007669"/>
    <property type="project" value="UniProtKB-UniRule"/>
</dbReference>
<dbReference type="Pfam" id="PF02609">
    <property type="entry name" value="Exonuc_VII_S"/>
    <property type="match status" value="1"/>
</dbReference>
<accession>A0A5C6DIN5</accession>
<feature type="region of interest" description="Disordered" evidence="7">
    <location>
        <begin position="85"/>
        <end position="138"/>
    </location>
</feature>
<dbReference type="SUPFAM" id="SSF116842">
    <property type="entry name" value="XseB-like"/>
    <property type="match status" value="1"/>
</dbReference>
<organism evidence="8 9">
    <name type="scientific">Novipirellula artificiosorum</name>
    <dbReference type="NCBI Taxonomy" id="2528016"/>
    <lineage>
        <taxon>Bacteria</taxon>
        <taxon>Pseudomonadati</taxon>
        <taxon>Planctomycetota</taxon>
        <taxon>Planctomycetia</taxon>
        <taxon>Pirellulales</taxon>
        <taxon>Pirellulaceae</taxon>
        <taxon>Novipirellula</taxon>
    </lineage>
</organism>
<keyword evidence="9" id="KW-1185">Reference proteome</keyword>
<gene>
    <name evidence="6 8" type="primary">xseB</name>
    <name evidence="8" type="ORF">Poly41_38280</name>
</gene>
<dbReference type="RefSeq" id="WP_146528111.1">
    <property type="nucleotide sequence ID" value="NZ_SJPV01000006.1"/>
</dbReference>
<dbReference type="PANTHER" id="PTHR34137:SF1">
    <property type="entry name" value="EXODEOXYRIBONUCLEASE 7 SMALL SUBUNIT"/>
    <property type="match status" value="1"/>
</dbReference>
<protein>
    <recommendedName>
        <fullName evidence="6">Exodeoxyribonuclease 7 small subunit</fullName>
        <ecNumber evidence="6">3.1.11.6</ecNumber>
    </recommendedName>
    <alternativeName>
        <fullName evidence="6">Exodeoxyribonuclease VII small subunit</fullName>
        <shortName evidence="6">Exonuclease VII small subunit</shortName>
    </alternativeName>
</protein>
<sequence length="138" mass="15170">MPKKKRSQPDSVDHADSGDIDFESALSEVEKIVHQLESGELGLTESLREYELGIKRLNQCHQLLESAEQKITMLSGFDAEGNAVTVSFGDSESSEDEPTRAGRRNRSGSRASQKKTVASSDMFDDSDNDDDAEIDGLF</sequence>
<evidence type="ECO:0000256" key="2">
    <source>
        <dbReference type="ARBA" id="ARBA00022490"/>
    </source>
</evidence>
<dbReference type="OrthoDB" id="284990at2"/>
<evidence type="ECO:0000256" key="6">
    <source>
        <dbReference type="HAMAP-Rule" id="MF_00337"/>
    </source>
</evidence>
<keyword evidence="5 6" id="KW-0269">Exonuclease</keyword>
<reference evidence="8 9" key="1">
    <citation type="submission" date="2019-02" db="EMBL/GenBank/DDBJ databases">
        <title>Deep-cultivation of Planctomycetes and their phenomic and genomic characterization uncovers novel biology.</title>
        <authorList>
            <person name="Wiegand S."/>
            <person name="Jogler M."/>
            <person name="Boedeker C."/>
            <person name="Pinto D."/>
            <person name="Vollmers J."/>
            <person name="Rivas-Marin E."/>
            <person name="Kohn T."/>
            <person name="Peeters S.H."/>
            <person name="Heuer A."/>
            <person name="Rast P."/>
            <person name="Oberbeckmann S."/>
            <person name="Bunk B."/>
            <person name="Jeske O."/>
            <person name="Meyerdierks A."/>
            <person name="Storesund J.E."/>
            <person name="Kallscheuer N."/>
            <person name="Luecker S."/>
            <person name="Lage O.M."/>
            <person name="Pohl T."/>
            <person name="Merkel B.J."/>
            <person name="Hornburger P."/>
            <person name="Mueller R.-W."/>
            <person name="Bruemmer F."/>
            <person name="Labrenz M."/>
            <person name="Spormann A.M."/>
            <person name="Op Den Camp H."/>
            <person name="Overmann J."/>
            <person name="Amann R."/>
            <person name="Jetten M.S.M."/>
            <person name="Mascher T."/>
            <person name="Medema M.H."/>
            <person name="Devos D.P."/>
            <person name="Kaster A.-K."/>
            <person name="Ovreas L."/>
            <person name="Rohde M."/>
            <person name="Galperin M.Y."/>
            <person name="Jogler C."/>
        </authorList>
    </citation>
    <scope>NUCLEOTIDE SEQUENCE [LARGE SCALE GENOMIC DNA]</scope>
    <source>
        <strain evidence="8 9">Poly41</strain>
    </source>
</reference>
<evidence type="ECO:0000256" key="3">
    <source>
        <dbReference type="ARBA" id="ARBA00022722"/>
    </source>
</evidence>
<evidence type="ECO:0000313" key="9">
    <source>
        <dbReference type="Proteomes" id="UP000319143"/>
    </source>
</evidence>
<evidence type="ECO:0000256" key="1">
    <source>
        <dbReference type="ARBA" id="ARBA00009998"/>
    </source>
</evidence>
<dbReference type="GO" id="GO:0008855">
    <property type="term" value="F:exodeoxyribonuclease VII activity"/>
    <property type="evidence" value="ECO:0007669"/>
    <property type="project" value="UniProtKB-UniRule"/>
</dbReference>
<dbReference type="PANTHER" id="PTHR34137">
    <property type="entry name" value="EXODEOXYRIBONUCLEASE 7 SMALL SUBUNIT"/>
    <property type="match status" value="1"/>
</dbReference>
<dbReference type="GO" id="GO:0005829">
    <property type="term" value="C:cytosol"/>
    <property type="evidence" value="ECO:0007669"/>
    <property type="project" value="TreeGrafter"/>
</dbReference>
<evidence type="ECO:0000256" key="4">
    <source>
        <dbReference type="ARBA" id="ARBA00022801"/>
    </source>
</evidence>
<name>A0A5C6DIN5_9BACT</name>
<dbReference type="NCBIfam" id="TIGR01280">
    <property type="entry name" value="xseB"/>
    <property type="match status" value="1"/>
</dbReference>
<dbReference type="HAMAP" id="MF_00337">
    <property type="entry name" value="Exonuc_7_S"/>
    <property type="match status" value="1"/>
</dbReference>